<dbReference type="Pfam" id="PF06230">
    <property type="entry name" value="LpxI_C"/>
    <property type="match status" value="1"/>
</dbReference>
<dbReference type="InterPro" id="IPR036291">
    <property type="entry name" value="NAD(P)-bd_dom_sf"/>
</dbReference>
<dbReference type="InterPro" id="IPR041255">
    <property type="entry name" value="LpxI_N"/>
</dbReference>
<feature type="domain" description="LpxI C-terminal" evidence="3">
    <location>
        <begin position="138"/>
        <end position="267"/>
    </location>
</feature>
<evidence type="ECO:0000259" key="2">
    <source>
        <dbReference type="Pfam" id="PF01408"/>
    </source>
</evidence>
<sequence length="629" mass="69237">MVKGTLIGLIAGGGQFPLLFAEAAKEAGYQVVAVGFDGETDLALASHVHAFHLLKLGQLNKLIRIFHKAGITRVAMAGSINKTRLYAKIRPDWRAFRLLASLRNKKDDHLLRSLAGELEKDGIRVEPSTLFLPGLLAPEGLLTRRHLNAREQRDVLFGWDMAKAVGHLDIGQCLVVKDQAVLAVEGMDGTDETIVRGGRLCRQGAVVIKVSKPIQDLRFDVPAVGLQTIETMRTVKARVLVVEAGKTLIFDREKVVEAADRYGMTIVAMADPPSGTETKSPEKNLLGSSSAEATLTPKPVPVIRAAQPGALRTAVIGVGYLGTFHAEKYARLEEAQLVGVVDIDPARAERLARRLGCLAYTDHRDLMGVVDAVSVVTPTQHHFAIARDFLEAGVHVLVEKPLTKSLEEAQELVRLAEAKGMVLQVGHLERFNPAFKALEPYVRNPLFLEAHRLAPFNERGLEVDVILDLMIHDLDVVLHLVRSPVVTFSASGVPVLSRLPDIANVRLEFRNGAVANLTASRISMKNMRRLRIFQENRYLVADFSNRRAYSFLKEDELDESGYPEITMEELDVDNRDPLEEEIRSFLESVRTGSAPVVNGRQGMEAVRLALAISQKIHARIQSLQGKGAE</sequence>
<proteinExistence type="predicted"/>
<evidence type="ECO:0000313" key="7">
    <source>
        <dbReference type="Proteomes" id="UP000276223"/>
    </source>
</evidence>
<reference evidence="6 7" key="1">
    <citation type="submission" date="2018-11" db="EMBL/GenBank/DDBJ databases">
        <title>Genomic Encyclopedia of Type Strains, Phase IV (KMG-IV): sequencing the most valuable type-strain genomes for metagenomic binning, comparative biology and taxonomic classification.</title>
        <authorList>
            <person name="Goeker M."/>
        </authorList>
    </citation>
    <scope>NUCLEOTIDE SEQUENCE [LARGE SCALE GENOMIC DNA]</scope>
    <source>
        <strain evidence="6 7">DSM 22027</strain>
    </source>
</reference>
<dbReference type="InterPro" id="IPR053174">
    <property type="entry name" value="LpxI"/>
</dbReference>
<dbReference type="SUPFAM" id="SSF51735">
    <property type="entry name" value="NAD(P)-binding Rossmann-fold domains"/>
    <property type="match status" value="1"/>
</dbReference>
<gene>
    <name evidence="6" type="ORF">EDC27_1927</name>
</gene>
<organism evidence="6 7">
    <name type="scientific">Desulfosoma caldarium</name>
    <dbReference type="NCBI Taxonomy" id="610254"/>
    <lineage>
        <taxon>Bacteria</taxon>
        <taxon>Pseudomonadati</taxon>
        <taxon>Thermodesulfobacteriota</taxon>
        <taxon>Syntrophobacteria</taxon>
        <taxon>Syntrophobacterales</taxon>
        <taxon>Syntrophobacteraceae</taxon>
        <taxon>Desulfosoma</taxon>
    </lineage>
</organism>
<feature type="domain" description="LpxI N-terminal" evidence="4">
    <location>
        <begin position="7"/>
        <end position="135"/>
    </location>
</feature>
<comment type="caution">
    <text evidence="6">The sequence shown here is derived from an EMBL/GenBank/DDBJ whole genome shotgun (WGS) entry which is preliminary data.</text>
</comment>
<accession>A0A3N1UR67</accession>
<dbReference type="InterPro" id="IPR055170">
    <property type="entry name" value="GFO_IDH_MocA-like_dom"/>
</dbReference>
<feature type="domain" description="GFO/IDH/MocA-like oxidoreductase" evidence="5">
    <location>
        <begin position="464"/>
        <end position="534"/>
    </location>
</feature>
<dbReference type="InterPro" id="IPR043167">
    <property type="entry name" value="LpxI_C_sf"/>
</dbReference>
<dbReference type="AlphaFoldDB" id="A0A3N1UR67"/>
<dbReference type="Pfam" id="PF17930">
    <property type="entry name" value="LpxI_N"/>
    <property type="match status" value="1"/>
</dbReference>
<evidence type="ECO:0000313" key="6">
    <source>
        <dbReference type="EMBL" id="ROQ92228.1"/>
    </source>
</evidence>
<evidence type="ECO:0008006" key="8">
    <source>
        <dbReference type="Google" id="ProtNLM"/>
    </source>
</evidence>
<dbReference type="Pfam" id="PF22725">
    <property type="entry name" value="GFO_IDH_MocA_C3"/>
    <property type="match status" value="1"/>
</dbReference>
<evidence type="ECO:0000259" key="5">
    <source>
        <dbReference type="Pfam" id="PF22725"/>
    </source>
</evidence>
<dbReference type="InterPro" id="IPR000683">
    <property type="entry name" value="Gfo/Idh/MocA-like_OxRdtase_N"/>
</dbReference>
<name>A0A3N1UR67_9BACT</name>
<dbReference type="Pfam" id="PF01408">
    <property type="entry name" value="GFO_IDH_MocA"/>
    <property type="match status" value="1"/>
</dbReference>
<dbReference type="EMBL" id="RJVA01000012">
    <property type="protein sequence ID" value="ROQ92228.1"/>
    <property type="molecule type" value="Genomic_DNA"/>
</dbReference>
<evidence type="ECO:0000256" key="1">
    <source>
        <dbReference type="SAM" id="MobiDB-lite"/>
    </source>
</evidence>
<evidence type="ECO:0000259" key="4">
    <source>
        <dbReference type="Pfam" id="PF17930"/>
    </source>
</evidence>
<dbReference type="SUPFAM" id="SSF55347">
    <property type="entry name" value="Glyceraldehyde-3-phosphate dehydrogenase-like, C-terminal domain"/>
    <property type="match status" value="1"/>
</dbReference>
<dbReference type="Gene3D" id="3.40.50.20">
    <property type="match status" value="1"/>
</dbReference>
<dbReference type="PANTHER" id="PTHR39962">
    <property type="entry name" value="BLL4848 PROTEIN"/>
    <property type="match status" value="1"/>
</dbReference>
<feature type="domain" description="Gfo/Idh/MocA-like oxidoreductase N-terminal" evidence="2">
    <location>
        <begin position="311"/>
        <end position="427"/>
    </location>
</feature>
<dbReference type="GO" id="GO:0000166">
    <property type="term" value="F:nucleotide binding"/>
    <property type="evidence" value="ECO:0007669"/>
    <property type="project" value="InterPro"/>
</dbReference>
<keyword evidence="7" id="KW-1185">Reference proteome</keyword>
<feature type="region of interest" description="Disordered" evidence="1">
    <location>
        <begin position="270"/>
        <end position="292"/>
    </location>
</feature>
<dbReference type="Proteomes" id="UP000276223">
    <property type="component" value="Unassembled WGS sequence"/>
</dbReference>
<protein>
    <recommendedName>
        <fullName evidence="8">Dehydrogenase</fullName>
    </recommendedName>
</protein>
<evidence type="ECO:0000259" key="3">
    <source>
        <dbReference type="Pfam" id="PF06230"/>
    </source>
</evidence>
<dbReference type="Gene3D" id="3.40.140.80">
    <property type="match status" value="1"/>
</dbReference>
<dbReference type="RefSeq" id="WP_245994427.1">
    <property type="nucleotide sequence ID" value="NZ_RJVA01000012.1"/>
</dbReference>
<dbReference type="Gene3D" id="3.40.50.720">
    <property type="entry name" value="NAD(P)-binding Rossmann-like Domain"/>
    <property type="match status" value="1"/>
</dbReference>
<dbReference type="PANTHER" id="PTHR39962:SF1">
    <property type="entry name" value="LPXI FAMILY PROTEIN"/>
    <property type="match status" value="1"/>
</dbReference>
<dbReference type="Gene3D" id="3.30.360.10">
    <property type="entry name" value="Dihydrodipicolinate Reductase, domain 2"/>
    <property type="match status" value="1"/>
</dbReference>
<dbReference type="InterPro" id="IPR010415">
    <property type="entry name" value="LpxI_C"/>
</dbReference>